<dbReference type="PRINTS" id="PR00463">
    <property type="entry name" value="EP450I"/>
</dbReference>
<dbReference type="PANTHER" id="PTHR24289">
    <property type="entry name" value="STEROID 17-ALPHA-HYDROXYLASE/17,20 LYASE"/>
    <property type="match status" value="1"/>
</dbReference>
<proteinExistence type="inferred from homology"/>
<keyword evidence="2 7" id="KW-0349">Heme</keyword>
<dbReference type="AlphaFoldDB" id="A0A7R9L462"/>
<dbReference type="PANTHER" id="PTHR24289:SF1">
    <property type="entry name" value="STEROID 17-ALPHA-HYDROXYLASE_17,20 LYASE"/>
    <property type="match status" value="1"/>
</dbReference>
<dbReference type="GO" id="GO:0016705">
    <property type="term" value="F:oxidoreductase activity, acting on paired donors, with incorporation or reduction of molecular oxygen"/>
    <property type="evidence" value="ECO:0007669"/>
    <property type="project" value="InterPro"/>
</dbReference>
<dbReference type="GO" id="GO:0020037">
    <property type="term" value="F:heme binding"/>
    <property type="evidence" value="ECO:0007669"/>
    <property type="project" value="InterPro"/>
</dbReference>
<evidence type="ECO:0000256" key="5">
    <source>
        <dbReference type="ARBA" id="ARBA00023004"/>
    </source>
</evidence>
<dbReference type="PRINTS" id="PR00385">
    <property type="entry name" value="P450"/>
</dbReference>
<evidence type="ECO:0000313" key="9">
    <source>
        <dbReference type="Proteomes" id="UP000759131"/>
    </source>
</evidence>
<dbReference type="EMBL" id="OC869939">
    <property type="protein sequence ID" value="CAD7634808.1"/>
    <property type="molecule type" value="Genomic_DNA"/>
</dbReference>
<keyword evidence="6" id="KW-0503">Monooxygenase</keyword>
<organism evidence="8">
    <name type="scientific">Medioppia subpectinata</name>
    <dbReference type="NCBI Taxonomy" id="1979941"/>
    <lineage>
        <taxon>Eukaryota</taxon>
        <taxon>Metazoa</taxon>
        <taxon>Ecdysozoa</taxon>
        <taxon>Arthropoda</taxon>
        <taxon>Chelicerata</taxon>
        <taxon>Arachnida</taxon>
        <taxon>Acari</taxon>
        <taxon>Acariformes</taxon>
        <taxon>Sarcoptiformes</taxon>
        <taxon>Oribatida</taxon>
        <taxon>Brachypylina</taxon>
        <taxon>Oppioidea</taxon>
        <taxon>Oppiidae</taxon>
        <taxon>Medioppia</taxon>
    </lineage>
</organism>
<dbReference type="EMBL" id="CAJPIZ010015364">
    <property type="protein sequence ID" value="CAG2115238.1"/>
    <property type="molecule type" value="Genomic_DNA"/>
</dbReference>
<dbReference type="Proteomes" id="UP000759131">
    <property type="component" value="Unassembled WGS sequence"/>
</dbReference>
<evidence type="ECO:0008006" key="10">
    <source>
        <dbReference type="Google" id="ProtNLM"/>
    </source>
</evidence>
<comment type="cofactor">
    <cofactor evidence="7">
        <name>heme</name>
        <dbReference type="ChEBI" id="CHEBI:30413"/>
    </cofactor>
</comment>
<dbReference type="InterPro" id="IPR002401">
    <property type="entry name" value="Cyt_P450_E_grp-I"/>
</dbReference>
<evidence type="ECO:0000256" key="7">
    <source>
        <dbReference type="PIRSR" id="PIRSR602401-1"/>
    </source>
</evidence>
<sequence length="372" mass="43164">MKLSIEVSFENVLRNFQKHWNVKTSELSKVYGPVFTLWIGPLPFVFICDPDMGRQAFNKSHFCGRPETQYQSLYNDDKNARGVPSADYGPAWNSGRRIMNVLKTNYAKSNDFSQLVANSTAEMLRLIKVEEASTETTLTAYKWMLLYLAYYQKLQQNIRDEIMNVLGKYNIPVDSVLMLHQAHIMNNPEHWTNPDCFNPDRFLDENGCLDLVKPNAYMPFASGKRICPGEPMALNELFYSMVTLLQLTKDYTINLHCETERTLTMLESDPVLFEILIKGFTSTLFSTLFYTLLINLNKQIPITFGYMLEMWQTFATFNHRWYSAITGVSAAGIDRHLIQTYILFGRHFSCYMFAANVRVQYLENKIHCCLKY</sequence>
<dbReference type="Gene3D" id="1.10.630.10">
    <property type="entry name" value="Cytochrome P450"/>
    <property type="match status" value="3"/>
</dbReference>
<evidence type="ECO:0000256" key="4">
    <source>
        <dbReference type="ARBA" id="ARBA00023002"/>
    </source>
</evidence>
<dbReference type="InterPro" id="IPR036396">
    <property type="entry name" value="Cyt_P450_sf"/>
</dbReference>
<comment type="similarity">
    <text evidence="1">Belongs to the cytochrome P450 family.</text>
</comment>
<reference evidence="8" key="1">
    <citation type="submission" date="2020-11" db="EMBL/GenBank/DDBJ databases">
        <authorList>
            <person name="Tran Van P."/>
        </authorList>
    </citation>
    <scope>NUCLEOTIDE SEQUENCE</scope>
</reference>
<evidence type="ECO:0000313" key="8">
    <source>
        <dbReference type="EMBL" id="CAD7634808.1"/>
    </source>
</evidence>
<keyword evidence="4" id="KW-0560">Oxidoreductase</keyword>
<dbReference type="GO" id="GO:0004497">
    <property type="term" value="F:monooxygenase activity"/>
    <property type="evidence" value="ECO:0007669"/>
    <property type="project" value="UniProtKB-KW"/>
</dbReference>
<keyword evidence="3 7" id="KW-0479">Metal-binding</keyword>
<evidence type="ECO:0000256" key="2">
    <source>
        <dbReference type="ARBA" id="ARBA00022617"/>
    </source>
</evidence>
<dbReference type="Pfam" id="PF00067">
    <property type="entry name" value="p450"/>
    <property type="match status" value="2"/>
</dbReference>
<evidence type="ECO:0000256" key="6">
    <source>
        <dbReference type="ARBA" id="ARBA00023033"/>
    </source>
</evidence>
<feature type="binding site" description="axial binding residue" evidence="7">
    <location>
        <position position="227"/>
    </location>
    <ligand>
        <name>heme</name>
        <dbReference type="ChEBI" id="CHEBI:30413"/>
    </ligand>
    <ligandPart>
        <name>Fe</name>
        <dbReference type="ChEBI" id="CHEBI:18248"/>
    </ligandPart>
</feature>
<accession>A0A7R9L462</accession>
<dbReference type="SUPFAM" id="SSF48264">
    <property type="entry name" value="Cytochrome P450"/>
    <property type="match status" value="1"/>
</dbReference>
<dbReference type="InterPro" id="IPR001128">
    <property type="entry name" value="Cyt_P450"/>
</dbReference>
<protein>
    <recommendedName>
        <fullName evidence="10">Cytochrome P450</fullName>
    </recommendedName>
</protein>
<dbReference type="GO" id="GO:0005506">
    <property type="term" value="F:iron ion binding"/>
    <property type="evidence" value="ECO:0007669"/>
    <property type="project" value="InterPro"/>
</dbReference>
<name>A0A7R9L462_9ACAR</name>
<keyword evidence="5 7" id="KW-0408">Iron</keyword>
<keyword evidence="9" id="KW-1185">Reference proteome</keyword>
<evidence type="ECO:0000256" key="3">
    <source>
        <dbReference type="ARBA" id="ARBA00022723"/>
    </source>
</evidence>
<evidence type="ECO:0000256" key="1">
    <source>
        <dbReference type="ARBA" id="ARBA00010617"/>
    </source>
</evidence>
<gene>
    <name evidence="8" type="ORF">OSB1V03_LOCUS15202</name>
</gene>
<dbReference type="OrthoDB" id="1055148at2759"/>